<dbReference type="InterPro" id="IPR041657">
    <property type="entry name" value="HTH_17"/>
</dbReference>
<dbReference type="NCBIfam" id="TIGR01764">
    <property type="entry name" value="excise"/>
    <property type="match status" value="1"/>
</dbReference>
<accession>A0A1H6INB4</accession>
<name>A0A1H6INB4_RUMFL</name>
<dbReference type="AlphaFoldDB" id="A0A1H6INB4"/>
<dbReference type="SUPFAM" id="SSF46955">
    <property type="entry name" value="Putative DNA-binding domain"/>
    <property type="match status" value="1"/>
</dbReference>
<evidence type="ECO:0000259" key="1">
    <source>
        <dbReference type="Pfam" id="PF12728"/>
    </source>
</evidence>
<dbReference type="Proteomes" id="UP000183190">
    <property type="component" value="Unassembled WGS sequence"/>
</dbReference>
<dbReference type="InterPro" id="IPR009061">
    <property type="entry name" value="DNA-bd_dom_put_sf"/>
</dbReference>
<dbReference type="RefSeq" id="WP_074714787.1">
    <property type="nucleotide sequence ID" value="NZ_FNWV01000002.1"/>
</dbReference>
<proteinExistence type="predicted"/>
<protein>
    <submittedName>
        <fullName evidence="2">DNA binding domain-containing protein, excisionase family</fullName>
    </submittedName>
</protein>
<reference evidence="2 3" key="1">
    <citation type="submission" date="2016-10" db="EMBL/GenBank/DDBJ databases">
        <authorList>
            <person name="de Groot N.N."/>
        </authorList>
    </citation>
    <scope>NUCLEOTIDE SEQUENCE [LARGE SCALE GENOMIC DNA]</scope>
    <source>
        <strain evidence="2 3">YAD2003</strain>
    </source>
</reference>
<dbReference type="OrthoDB" id="1684751at2"/>
<gene>
    <name evidence="2" type="ORF">SAMN02910265_00989</name>
</gene>
<organism evidence="2 3">
    <name type="scientific">Ruminococcus flavefaciens</name>
    <dbReference type="NCBI Taxonomy" id="1265"/>
    <lineage>
        <taxon>Bacteria</taxon>
        <taxon>Bacillati</taxon>
        <taxon>Bacillota</taxon>
        <taxon>Clostridia</taxon>
        <taxon>Eubacteriales</taxon>
        <taxon>Oscillospiraceae</taxon>
        <taxon>Ruminococcus</taxon>
    </lineage>
</organism>
<feature type="domain" description="Helix-turn-helix" evidence="1">
    <location>
        <begin position="8"/>
        <end position="56"/>
    </location>
</feature>
<dbReference type="InterPro" id="IPR010093">
    <property type="entry name" value="SinI_DNA-bd"/>
</dbReference>
<evidence type="ECO:0000313" key="2">
    <source>
        <dbReference type="EMBL" id="SEH48515.1"/>
    </source>
</evidence>
<dbReference type="Pfam" id="PF12728">
    <property type="entry name" value="HTH_17"/>
    <property type="match status" value="1"/>
</dbReference>
<dbReference type="GO" id="GO:0003677">
    <property type="term" value="F:DNA binding"/>
    <property type="evidence" value="ECO:0007669"/>
    <property type="project" value="InterPro"/>
</dbReference>
<sequence>MKKSDLCLSAVEVSLKTGLSLSFVRKLTRYGKIPHIRVGRRILYPSNALDDWLTQNTSGSLNPKKECGLNG</sequence>
<evidence type="ECO:0000313" key="3">
    <source>
        <dbReference type="Proteomes" id="UP000183190"/>
    </source>
</evidence>
<dbReference type="EMBL" id="FNWV01000002">
    <property type="protein sequence ID" value="SEH48515.1"/>
    <property type="molecule type" value="Genomic_DNA"/>
</dbReference>